<dbReference type="EMBL" id="FCON02000364">
    <property type="protein sequence ID" value="SAL88119.1"/>
    <property type="molecule type" value="Genomic_DNA"/>
</dbReference>
<accession>A0A158L544</accession>
<gene>
    <name evidence="1" type="ORF">AWB68_08662</name>
</gene>
<dbReference type="Proteomes" id="UP000054770">
    <property type="component" value="Unassembled WGS sequence"/>
</dbReference>
<reference evidence="1" key="1">
    <citation type="submission" date="2016-01" db="EMBL/GenBank/DDBJ databases">
        <authorList>
            <person name="Peeters C."/>
        </authorList>
    </citation>
    <scope>NUCLEOTIDE SEQUENCE [LARGE SCALE GENOMIC DNA]</scope>
    <source>
        <strain evidence="1">LMG 22940</strain>
    </source>
</reference>
<keyword evidence="2" id="KW-1185">Reference proteome</keyword>
<evidence type="ECO:0000313" key="2">
    <source>
        <dbReference type="Proteomes" id="UP000054770"/>
    </source>
</evidence>
<comment type="caution">
    <text evidence="1">The sequence shown here is derived from an EMBL/GenBank/DDBJ whole genome shotgun (WGS) entry which is preliminary data.</text>
</comment>
<dbReference type="AlphaFoldDB" id="A0A158L544"/>
<evidence type="ECO:0000313" key="1">
    <source>
        <dbReference type="EMBL" id="SAL88119.1"/>
    </source>
</evidence>
<sequence length="74" mass="7272">MMDCQVCSSSAILEASEIVAGGAAIVIAVGSEAVTAGPDGKAGAVPTTVCAVREKVVIDGVALVMPTSRSARPE</sequence>
<proteinExistence type="predicted"/>
<protein>
    <submittedName>
        <fullName evidence="1">Uncharacterized protein</fullName>
    </submittedName>
</protein>
<name>A0A158L544_9BURK</name>
<organism evidence="1 2">
    <name type="scientific">Caballeronia choica</name>
    <dbReference type="NCBI Taxonomy" id="326476"/>
    <lineage>
        <taxon>Bacteria</taxon>
        <taxon>Pseudomonadati</taxon>
        <taxon>Pseudomonadota</taxon>
        <taxon>Betaproteobacteria</taxon>
        <taxon>Burkholderiales</taxon>
        <taxon>Burkholderiaceae</taxon>
        <taxon>Caballeronia</taxon>
    </lineage>
</organism>